<accession>A0A7X2IUD8</accession>
<dbReference type="InterPro" id="IPR015679">
    <property type="entry name" value="PLipase_D_fam"/>
</dbReference>
<keyword evidence="3" id="KW-0378">Hydrolase</keyword>
<evidence type="ECO:0000259" key="5">
    <source>
        <dbReference type="PROSITE" id="PS50035"/>
    </source>
</evidence>
<sequence length="688" mass="78103">MAKEYTRKETTHIDEVKRTAACSVQWLQELRNAREDATHPITHNNRLTMFICGEQGFADIAKSIKAARESIDLICWGFDPGMELERDQNAAWPRGETFGDLLIAAGKRGVTVRLLVWYDRLGGGTAKNMPGYTHGTYPWYYRSGDAGADEINAKASLQRLQDAMKSAPVPTKPMQRADYVHLLKVTKNTIHQHAREEYCHSWYKAAQKNLLTRIRFRTRSGSRDDIVRSLRSEPVQPAGLTKAELERGFIEHFGSHHQKTILIDYAHDEGRHAVGYVIGLNSVTDYWDTTSHLVEDVRREQGGNAEARECVQDRKDDPGFHTLKPYQDYACRLDSGGALIAVYRNFVQAWDRAIDDRTQEASKECTSKEAGCASPPAALLRKAQPGDSTVQVVRTQPEENDRSIREMYWLATSMAANTAGYLYIENQYFQYEAWAKHLLEARKAAIAKWRQGCAAAGKTIEDLPVMHVLVVIPAPEREQMIPRTHDMLATLGQDQGMTGQNDMIKERHLRKPRQTKDEFGASTPMVDELPDVVQHANTIYKPSVSEMEATYGLKISISMLNTCGFENGRWRYREIYIHSKLMIANDTFFMLGSANMNQRSMAVDSELNIAVQDAALASTLRRRVWGLLGGEAFATQEVDREEFFRKWVNRGLENKAKKVGRGESADEKKMIGFLMLFEEQRFSTYRLG</sequence>
<keyword evidence="2" id="KW-0677">Repeat</keyword>
<evidence type="ECO:0000313" key="6">
    <source>
        <dbReference type="EMBL" id="MRV76296.1"/>
    </source>
</evidence>
<protein>
    <submittedName>
        <fullName evidence="6">Phospholipase</fullName>
    </submittedName>
</protein>
<dbReference type="EMBL" id="WKJJ01000030">
    <property type="protein sequence ID" value="MRV76296.1"/>
    <property type="molecule type" value="Genomic_DNA"/>
</dbReference>
<keyword evidence="7" id="KW-1185">Reference proteome</keyword>
<evidence type="ECO:0000256" key="1">
    <source>
        <dbReference type="ARBA" id="ARBA00000798"/>
    </source>
</evidence>
<dbReference type="AlphaFoldDB" id="A0A7X2IUD8"/>
<proteinExistence type="predicted"/>
<comment type="caution">
    <text evidence="6">The sequence shown here is derived from an EMBL/GenBank/DDBJ whole genome shotgun (WGS) entry which is preliminary data.</text>
</comment>
<dbReference type="Pfam" id="PF13091">
    <property type="entry name" value="PLDc_2"/>
    <property type="match status" value="1"/>
</dbReference>
<feature type="domain" description="PLD phosphodiesterase" evidence="5">
    <location>
        <begin position="573"/>
        <end position="600"/>
    </location>
</feature>
<evidence type="ECO:0000256" key="2">
    <source>
        <dbReference type="ARBA" id="ARBA00022737"/>
    </source>
</evidence>
<evidence type="ECO:0000313" key="7">
    <source>
        <dbReference type="Proteomes" id="UP000446768"/>
    </source>
</evidence>
<name>A0A7X2IUD8_9BURK</name>
<dbReference type="Gene3D" id="3.30.870.10">
    <property type="entry name" value="Endonuclease Chain A"/>
    <property type="match status" value="2"/>
</dbReference>
<dbReference type="GO" id="GO:0009395">
    <property type="term" value="P:phospholipid catabolic process"/>
    <property type="evidence" value="ECO:0007669"/>
    <property type="project" value="TreeGrafter"/>
</dbReference>
<dbReference type="PROSITE" id="PS50035">
    <property type="entry name" value="PLD"/>
    <property type="match status" value="1"/>
</dbReference>
<dbReference type="SUPFAM" id="SSF56024">
    <property type="entry name" value="Phospholipase D/nuclease"/>
    <property type="match status" value="2"/>
</dbReference>
<organism evidence="6 7">
    <name type="scientific">Pseudoduganella rivuli</name>
    <dbReference type="NCBI Taxonomy" id="2666085"/>
    <lineage>
        <taxon>Bacteria</taxon>
        <taxon>Pseudomonadati</taxon>
        <taxon>Pseudomonadota</taxon>
        <taxon>Betaproteobacteria</taxon>
        <taxon>Burkholderiales</taxon>
        <taxon>Oxalobacteraceae</taxon>
        <taxon>Telluria group</taxon>
        <taxon>Pseudoduganella</taxon>
    </lineage>
</organism>
<dbReference type="GO" id="GO:0004630">
    <property type="term" value="F:phospholipase D activity"/>
    <property type="evidence" value="ECO:0007669"/>
    <property type="project" value="UniProtKB-EC"/>
</dbReference>
<dbReference type="PANTHER" id="PTHR18896:SF76">
    <property type="entry name" value="PHOSPHOLIPASE"/>
    <property type="match status" value="1"/>
</dbReference>
<comment type="catalytic activity">
    <reaction evidence="1">
        <text>a 1,2-diacyl-sn-glycero-3-phosphocholine + H2O = a 1,2-diacyl-sn-glycero-3-phosphate + choline + H(+)</text>
        <dbReference type="Rhea" id="RHEA:14445"/>
        <dbReference type="ChEBI" id="CHEBI:15354"/>
        <dbReference type="ChEBI" id="CHEBI:15377"/>
        <dbReference type="ChEBI" id="CHEBI:15378"/>
        <dbReference type="ChEBI" id="CHEBI:57643"/>
        <dbReference type="ChEBI" id="CHEBI:58608"/>
        <dbReference type="EC" id="3.1.4.4"/>
    </reaction>
</comment>
<gene>
    <name evidence="6" type="ORF">GJ700_31760</name>
</gene>
<evidence type="ECO:0000256" key="3">
    <source>
        <dbReference type="ARBA" id="ARBA00022801"/>
    </source>
</evidence>
<evidence type="ECO:0000256" key="4">
    <source>
        <dbReference type="ARBA" id="ARBA00023098"/>
    </source>
</evidence>
<reference evidence="6 7" key="1">
    <citation type="submission" date="2019-11" db="EMBL/GenBank/DDBJ databases">
        <title>Novel species isolated from a subtropical stream in China.</title>
        <authorList>
            <person name="Lu H."/>
        </authorList>
    </citation>
    <scope>NUCLEOTIDE SEQUENCE [LARGE SCALE GENOMIC DNA]</scope>
    <source>
        <strain evidence="6 7">FT92W</strain>
    </source>
</reference>
<dbReference type="PANTHER" id="PTHR18896">
    <property type="entry name" value="PHOSPHOLIPASE D"/>
    <property type="match status" value="1"/>
</dbReference>
<dbReference type="InterPro" id="IPR025202">
    <property type="entry name" value="PLD-like_dom"/>
</dbReference>
<dbReference type="InterPro" id="IPR001736">
    <property type="entry name" value="PLipase_D/transphosphatidylase"/>
</dbReference>
<keyword evidence="4" id="KW-0443">Lipid metabolism</keyword>
<dbReference type="Proteomes" id="UP000446768">
    <property type="component" value="Unassembled WGS sequence"/>
</dbReference>